<reference evidence="16 17" key="2">
    <citation type="journal article" date="2012" name="Stand. Genomic Sci.">
        <title>Complete genome sequence of the moderately thermophilic mineral-sulfide-oxidizing firmicute Sulfobacillus acidophilus type strain (NAL(T)).</title>
        <authorList>
            <person name="Anderson I."/>
            <person name="Chertkov O."/>
            <person name="Chen A."/>
            <person name="Saunders E."/>
            <person name="Lapidus A."/>
            <person name="Nolan M."/>
            <person name="Lucas S."/>
            <person name="Hammon N."/>
            <person name="Deshpande S."/>
            <person name="Cheng J.F."/>
            <person name="Han C."/>
            <person name="Tapia R."/>
            <person name="Goodwin L.A."/>
            <person name="Pitluck S."/>
            <person name="Liolios K."/>
            <person name="Pagani I."/>
            <person name="Ivanova N."/>
            <person name="Mikhailova N."/>
            <person name="Pati A."/>
            <person name="Palaniappan K."/>
            <person name="Land M."/>
            <person name="Pan C."/>
            <person name="Rohde M."/>
            <person name="Pukall R."/>
            <person name="Goker M."/>
            <person name="Detter J.C."/>
            <person name="Woyke T."/>
            <person name="Bristow J."/>
            <person name="Eisen J.A."/>
            <person name="Markowitz V."/>
            <person name="Hugenholtz P."/>
            <person name="Kyrpides N.C."/>
            <person name="Klenk H.P."/>
            <person name="Mavromatis K."/>
        </authorList>
    </citation>
    <scope>NUCLEOTIDE SEQUENCE [LARGE SCALE GENOMIC DNA]</scope>
    <source>
        <strain evidence="17">ATCC 700253 / DSM 10332 / NAL</strain>
    </source>
</reference>
<dbReference type="Pfam" id="PF00701">
    <property type="entry name" value="DHDPS"/>
    <property type="match status" value="1"/>
</dbReference>
<evidence type="ECO:0000256" key="4">
    <source>
        <dbReference type="ARBA" id="ARBA00012086"/>
    </source>
</evidence>
<dbReference type="GO" id="GO:0019877">
    <property type="term" value="P:diaminopimelate biosynthetic process"/>
    <property type="evidence" value="ECO:0007669"/>
    <property type="project" value="UniProtKB-UniRule"/>
</dbReference>
<evidence type="ECO:0000256" key="7">
    <source>
        <dbReference type="ARBA" id="ARBA00022915"/>
    </source>
</evidence>
<dbReference type="Proteomes" id="UP000005439">
    <property type="component" value="Chromosome"/>
</dbReference>
<organism evidence="16 17">
    <name type="scientific">Sulfobacillus acidophilus (strain ATCC 700253 / DSM 10332 / NAL)</name>
    <dbReference type="NCBI Taxonomy" id="679936"/>
    <lineage>
        <taxon>Bacteria</taxon>
        <taxon>Bacillati</taxon>
        <taxon>Bacillota</taxon>
        <taxon>Clostridia</taxon>
        <taxon>Eubacteriales</taxon>
        <taxon>Clostridiales Family XVII. Incertae Sedis</taxon>
        <taxon>Sulfobacillus</taxon>
    </lineage>
</organism>
<evidence type="ECO:0000313" key="17">
    <source>
        <dbReference type="Proteomes" id="UP000005439"/>
    </source>
</evidence>
<dbReference type="AlphaFoldDB" id="G8TVN0"/>
<dbReference type="EC" id="4.3.3.7" evidence="4 12"/>
<evidence type="ECO:0000256" key="2">
    <source>
        <dbReference type="ARBA" id="ARBA00005120"/>
    </source>
</evidence>
<dbReference type="NCBIfam" id="TIGR00674">
    <property type="entry name" value="dapA"/>
    <property type="match status" value="1"/>
</dbReference>
<feature type="active site" description="Proton donor/acceptor" evidence="12 14">
    <location>
        <position position="133"/>
    </location>
</feature>
<keyword evidence="7 12" id="KW-0220">Diaminopimelate biosynthesis</keyword>
<keyword evidence="9 12" id="KW-0456">Lyase</keyword>
<proteinExistence type="inferred from homology"/>
<evidence type="ECO:0000313" key="16">
    <source>
        <dbReference type="EMBL" id="AEW03669.1"/>
    </source>
</evidence>
<dbReference type="GO" id="GO:0005829">
    <property type="term" value="C:cytosol"/>
    <property type="evidence" value="ECO:0007669"/>
    <property type="project" value="TreeGrafter"/>
</dbReference>
<dbReference type="InterPro" id="IPR020625">
    <property type="entry name" value="Schiff_base-form_aldolases_AS"/>
</dbReference>
<dbReference type="InterPro" id="IPR005263">
    <property type="entry name" value="DapA"/>
</dbReference>
<comment type="similarity">
    <text evidence="3 12 13">Belongs to the DapA family.</text>
</comment>
<reference evidence="17" key="1">
    <citation type="submission" date="2011-12" db="EMBL/GenBank/DDBJ databases">
        <title>The complete genome of chromosome of Sulfobacillus acidophilus DSM 10332.</title>
        <authorList>
            <person name="Lucas S."/>
            <person name="Han J."/>
            <person name="Lapidus A."/>
            <person name="Bruce D."/>
            <person name="Goodwin L."/>
            <person name="Pitluck S."/>
            <person name="Peters L."/>
            <person name="Kyrpides N."/>
            <person name="Mavromatis K."/>
            <person name="Ivanova N."/>
            <person name="Mikhailova N."/>
            <person name="Chertkov O."/>
            <person name="Saunders E."/>
            <person name="Detter J.C."/>
            <person name="Tapia R."/>
            <person name="Han C."/>
            <person name="Land M."/>
            <person name="Hauser L."/>
            <person name="Markowitz V."/>
            <person name="Cheng J.-F."/>
            <person name="Hugenholtz P."/>
            <person name="Woyke T."/>
            <person name="Wu D."/>
            <person name="Pukall R."/>
            <person name="Gehrich-Schroeter G."/>
            <person name="Schneider S."/>
            <person name="Klenk H.-P."/>
            <person name="Eisen J.A."/>
        </authorList>
    </citation>
    <scope>NUCLEOTIDE SEQUENCE [LARGE SCALE GENOMIC DNA]</scope>
    <source>
        <strain evidence="17">ATCC 700253 / DSM 10332 / NAL</strain>
    </source>
</reference>
<dbReference type="KEGG" id="sap:Sulac_0096"/>
<dbReference type="InterPro" id="IPR013785">
    <property type="entry name" value="Aldolase_TIM"/>
</dbReference>
<protein>
    <recommendedName>
        <fullName evidence="4 12">4-hydroxy-tetrahydrodipicolinate synthase</fullName>
        <shortName evidence="12">HTPA synthase</shortName>
        <ecNumber evidence="4 12">4.3.3.7</ecNumber>
    </recommendedName>
</protein>
<dbReference type="PANTHER" id="PTHR12128:SF66">
    <property type="entry name" value="4-HYDROXY-2-OXOGLUTARATE ALDOLASE, MITOCHONDRIAL"/>
    <property type="match status" value="1"/>
</dbReference>
<dbReference type="PROSITE" id="PS00666">
    <property type="entry name" value="DHDPS_2"/>
    <property type="match status" value="1"/>
</dbReference>
<feature type="binding site" evidence="12 15">
    <location>
        <position position="46"/>
    </location>
    <ligand>
        <name>pyruvate</name>
        <dbReference type="ChEBI" id="CHEBI:15361"/>
    </ligand>
</feature>
<evidence type="ECO:0000256" key="12">
    <source>
        <dbReference type="HAMAP-Rule" id="MF_00418"/>
    </source>
</evidence>
<feature type="active site" description="Schiff-base intermediate with substrate" evidence="12 14">
    <location>
        <position position="162"/>
    </location>
</feature>
<evidence type="ECO:0000256" key="15">
    <source>
        <dbReference type="PIRSR" id="PIRSR001365-2"/>
    </source>
</evidence>
<keyword evidence="5 12" id="KW-0963">Cytoplasm</keyword>
<evidence type="ECO:0000256" key="8">
    <source>
        <dbReference type="ARBA" id="ARBA00023154"/>
    </source>
</evidence>
<keyword evidence="8 12" id="KW-0457">Lysine biosynthesis</keyword>
<dbReference type="UniPathway" id="UPA00034">
    <property type="reaction ID" value="UER00017"/>
</dbReference>
<comment type="pathway">
    <text evidence="2 12">Amino-acid biosynthesis; L-lysine biosynthesis via DAP pathway; (S)-tetrahydrodipicolinate from L-aspartate: step 3/4.</text>
</comment>
<dbReference type="PROSITE" id="PS00665">
    <property type="entry name" value="DHDPS_1"/>
    <property type="match status" value="1"/>
</dbReference>
<dbReference type="HOGENOM" id="CLU_049343_7_1_9"/>
<dbReference type="SMART" id="SM01130">
    <property type="entry name" value="DHDPS"/>
    <property type="match status" value="1"/>
</dbReference>
<evidence type="ECO:0000256" key="3">
    <source>
        <dbReference type="ARBA" id="ARBA00007592"/>
    </source>
</evidence>
<name>G8TVN0_SULAD</name>
<keyword evidence="17" id="KW-1185">Reference proteome</keyword>
<evidence type="ECO:0000256" key="1">
    <source>
        <dbReference type="ARBA" id="ARBA00003294"/>
    </source>
</evidence>
<dbReference type="GO" id="GO:0008840">
    <property type="term" value="F:4-hydroxy-tetrahydrodipicolinate synthase activity"/>
    <property type="evidence" value="ECO:0007669"/>
    <property type="project" value="UniProtKB-UniRule"/>
</dbReference>
<comment type="subcellular location">
    <subcellularLocation>
        <location evidence="12">Cytoplasm</location>
    </subcellularLocation>
</comment>
<dbReference type="PATRIC" id="fig|679936.5.peg.103"/>
<feature type="binding site" evidence="12 15">
    <location>
        <position position="203"/>
    </location>
    <ligand>
        <name>pyruvate</name>
        <dbReference type="ChEBI" id="CHEBI:15361"/>
    </ligand>
</feature>
<evidence type="ECO:0000256" key="5">
    <source>
        <dbReference type="ARBA" id="ARBA00022490"/>
    </source>
</evidence>
<feature type="site" description="Part of a proton relay during catalysis" evidence="12">
    <location>
        <position position="45"/>
    </location>
</feature>
<dbReference type="HAMAP" id="MF_00418">
    <property type="entry name" value="DapA"/>
    <property type="match status" value="1"/>
</dbReference>
<evidence type="ECO:0000256" key="10">
    <source>
        <dbReference type="ARBA" id="ARBA00023270"/>
    </source>
</evidence>
<accession>G8TVN0</accession>
<dbReference type="PRINTS" id="PR00146">
    <property type="entry name" value="DHPICSNTHASE"/>
</dbReference>
<evidence type="ECO:0000256" key="6">
    <source>
        <dbReference type="ARBA" id="ARBA00022605"/>
    </source>
</evidence>
<keyword evidence="6 12" id="KW-0028">Amino-acid biosynthesis</keyword>
<evidence type="ECO:0000256" key="9">
    <source>
        <dbReference type="ARBA" id="ARBA00023239"/>
    </source>
</evidence>
<dbReference type="EMBL" id="CP003179">
    <property type="protein sequence ID" value="AEW03669.1"/>
    <property type="molecule type" value="Genomic_DNA"/>
</dbReference>
<dbReference type="InterPro" id="IPR020624">
    <property type="entry name" value="Schiff_base-form_aldolases_CS"/>
</dbReference>
<dbReference type="GO" id="GO:0009089">
    <property type="term" value="P:lysine biosynthetic process via diaminopimelate"/>
    <property type="evidence" value="ECO:0007669"/>
    <property type="project" value="UniProtKB-UniRule"/>
</dbReference>
<feature type="site" description="Part of a proton relay during catalysis" evidence="12">
    <location>
        <position position="107"/>
    </location>
</feature>
<evidence type="ECO:0000256" key="11">
    <source>
        <dbReference type="ARBA" id="ARBA00047836"/>
    </source>
</evidence>
<comment type="caution">
    <text evidence="12">Was originally thought to be a dihydrodipicolinate synthase (DHDPS), catalyzing the condensation of (S)-aspartate-beta-semialdehyde [(S)-ASA] and pyruvate to dihydrodipicolinate (DHDP). However, it was shown in E.coli that the product of the enzymatic reaction is not dihydrodipicolinate but in fact (4S)-4-hydroxy-2,3,4,5-tetrahydro-(2S)-dipicolinic acid (HTPA), and that the consecutive dehydration reaction leading to DHDP is not spontaneous but catalyzed by DapB.</text>
</comment>
<dbReference type="InterPro" id="IPR002220">
    <property type="entry name" value="DapA-like"/>
</dbReference>
<comment type="function">
    <text evidence="1 12">Catalyzes the condensation of (S)-aspartate-beta-semialdehyde [(S)-ASA] and pyruvate to 4-hydroxy-tetrahydrodipicolinate (HTPA).</text>
</comment>
<comment type="catalytic activity">
    <reaction evidence="11 12">
        <text>L-aspartate 4-semialdehyde + pyruvate = (2S,4S)-4-hydroxy-2,3,4,5-tetrahydrodipicolinate + H2O + H(+)</text>
        <dbReference type="Rhea" id="RHEA:34171"/>
        <dbReference type="ChEBI" id="CHEBI:15361"/>
        <dbReference type="ChEBI" id="CHEBI:15377"/>
        <dbReference type="ChEBI" id="CHEBI:15378"/>
        <dbReference type="ChEBI" id="CHEBI:67139"/>
        <dbReference type="ChEBI" id="CHEBI:537519"/>
        <dbReference type="EC" id="4.3.3.7"/>
    </reaction>
</comment>
<evidence type="ECO:0000256" key="13">
    <source>
        <dbReference type="PIRNR" id="PIRNR001365"/>
    </source>
</evidence>
<evidence type="ECO:0000256" key="14">
    <source>
        <dbReference type="PIRSR" id="PIRSR001365-1"/>
    </source>
</evidence>
<sequence>MQWPRLITAMVTPFTENGELDEERAESLAHWLIEQGSEGLVVAGTTGESPTLTPDERERLFRAVRRGAPTATVLMGTGTNNTEHAREMSHQAAEWGADGVLLVTPYYNKPPQDGLFHHFVRITRDLPIPAMLYNVPGRTGVNLEARTVRRIIDASPNVIAIKEAGGTIQGFEQLREHCPDLTIYSGDDALFYPSLGLGTYGVVSVAAHVVGPEMARMIGAFVGGQGAEAQRLHLMLAPLFRDLFSWPNPIPVKWLLNHIGVPVGPVRLPLVFPEDQTALNRLADEFESIRASRSSAAFLS</sequence>
<dbReference type="PIRSF" id="PIRSF001365">
    <property type="entry name" value="DHDPS"/>
    <property type="match status" value="1"/>
</dbReference>
<comment type="subunit">
    <text evidence="12">Homotetramer; dimer of dimers.</text>
</comment>
<dbReference type="CDD" id="cd00950">
    <property type="entry name" value="DHDPS"/>
    <property type="match status" value="1"/>
</dbReference>
<keyword evidence="10 12" id="KW-0704">Schiff base</keyword>
<dbReference type="STRING" id="679936.Sulac_0096"/>
<dbReference type="Gene3D" id="3.20.20.70">
    <property type="entry name" value="Aldolase class I"/>
    <property type="match status" value="1"/>
</dbReference>
<gene>
    <name evidence="12" type="primary">dapA</name>
    <name evidence="16" type="ordered locus">Sulac_0096</name>
</gene>
<dbReference type="SUPFAM" id="SSF51569">
    <property type="entry name" value="Aldolase"/>
    <property type="match status" value="1"/>
</dbReference>
<dbReference type="PANTHER" id="PTHR12128">
    <property type="entry name" value="DIHYDRODIPICOLINATE SYNTHASE"/>
    <property type="match status" value="1"/>
</dbReference>